<comment type="caution">
    <text evidence="1">The sequence shown here is derived from an EMBL/GenBank/DDBJ whole genome shotgun (WGS) entry which is preliminary data.</text>
</comment>
<proteinExistence type="predicted"/>
<accession>A0A9P6DAP9</accession>
<evidence type="ECO:0000313" key="1">
    <source>
        <dbReference type="EMBL" id="KAF9488845.1"/>
    </source>
</evidence>
<organism evidence="1 2">
    <name type="scientific">Pleurotus eryngii</name>
    <name type="common">Boletus of the steppes</name>
    <dbReference type="NCBI Taxonomy" id="5323"/>
    <lineage>
        <taxon>Eukaryota</taxon>
        <taxon>Fungi</taxon>
        <taxon>Dikarya</taxon>
        <taxon>Basidiomycota</taxon>
        <taxon>Agaricomycotina</taxon>
        <taxon>Agaricomycetes</taxon>
        <taxon>Agaricomycetidae</taxon>
        <taxon>Agaricales</taxon>
        <taxon>Pleurotineae</taxon>
        <taxon>Pleurotaceae</taxon>
        <taxon>Pleurotus</taxon>
    </lineage>
</organism>
<dbReference type="AlphaFoldDB" id="A0A9P6DAP9"/>
<gene>
    <name evidence="1" type="ORF">BDN71DRAFT_1533565</name>
</gene>
<keyword evidence="2" id="KW-1185">Reference proteome</keyword>
<protein>
    <submittedName>
        <fullName evidence="1">Uncharacterized protein</fullName>
    </submittedName>
</protein>
<dbReference type="Proteomes" id="UP000807025">
    <property type="component" value="Unassembled WGS sequence"/>
</dbReference>
<name>A0A9P6DAP9_PLEER</name>
<dbReference type="EMBL" id="MU154694">
    <property type="protein sequence ID" value="KAF9488845.1"/>
    <property type="molecule type" value="Genomic_DNA"/>
</dbReference>
<reference evidence="1" key="1">
    <citation type="submission" date="2020-11" db="EMBL/GenBank/DDBJ databases">
        <authorList>
            <consortium name="DOE Joint Genome Institute"/>
            <person name="Ahrendt S."/>
            <person name="Riley R."/>
            <person name="Andreopoulos W."/>
            <person name="Labutti K."/>
            <person name="Pangilinan J."/>
            <person name="Ruiz-Duenas F.J."/>
            <person name="Barrasa J.M."/>
            <person name="Sanchez-Garcia M."/>
            <person name="Camarero S."/>
            <person name="Miyauchi S."/>
            <person name="Serrano A."/>
            <person name="Linde D."/>
            <person name="Babiker R."/>
            <person name="Drula E."/>
            <person name="Ayuso-Fernandez I."/>
            <person name="Pacheco R."/>
            <person name="Padilla G."/>
            <person name="Ferreira P."/>
            <person name="Barriuso J."/>
            <person name="Kellner H."/>
            <person name="Castanera R."/>
            <person name="Alfaro M."/>
            <person name="Ramirez L."/>
            <person name="Pisabarro A.G."/>
            <person name="Kuo A."/>
            <person name="Tritt A."/>
            <person name="Lipzen A."/>
            <person name="He G."/>
            <person name="Yan M."/>
            <person name="Ng V."/>
            <person name="Cullen D."/>
            <person name="Martin F."/>
            <person name="Rosso M.-N."/>
            <person name="Henrissat B."/>
            <person name="Hibbett D."/>
            <person name="Martinez A.T."/>
            <person name="Grigoriev I.V."/>
        </authorList>
    </citation>
    <scope>NUCLEOTIDE SEQUENCE</scope>
    <source>
        <strain evidence="1">ATCC 90797</strain>
    </source>
</reference>
<evidence type="ECO:0000313" key="2">
    <source>
        <dbReference type="Proteomes" id="UP000807025"/>
    </source>
</evidence>
<sequence>MAILPIIQVLHPSFHMQWLEMNYSQSVADCVEKLLEEIFTQYKESSGAAPSQPAATNPNTPKSFFDCMITTMFDANKLVDAFKELETYLNGTYPYVDRSVLLWWKTLTMLRLNILDPLSQAYEIAVGPHKRARDNRVLRFREHLKRACNSNSNIFGFSACTGARTCSLQNFRTFGLAQPPKSEKGHK</sequence>